<dbReference type="EnsemblPlants" id="Zm00001eb213840_T001">
    <property type="protein sequence ID" value="Zm00001eb213840_P001"/>
    <property type="gene ID" value="Zm00001eb213840"/>
</dbReference>
<proteinExistence type="predicted"/>
<name>A0A804U5Z5_MAIZE</name>
<feature type="region of interest" description="Disordered" evidence="1">
    <location>
        <begin position="110"/>
        <end position="182"/>
    </location>
</feature>
<accession>A0A804U5Z5</accession>
<evidence type="ECO:0000313" key="3">
    <source>
        <dbReference type="Proteomes" id="UP000007305"/>
    </source>
</evidence>
<reference evidence="2" key="3">
    <citation type="submission" date="2021-05" db="UniProtKB">
        <authorList>
            <consortium name="EnsemblPlants"/>
        </authorList>
    </citation>
    <scope>IDENTIFICATION</scope>
    <source>
        <strain evidence="2">cv. B73</strain>
    </source>
</reference>
<keyword evidence="3" id="KW-1185">Reference proteome</keyword>
<protein>
    <submittedName>
        <fullName evidence="2">Uncharacterized protein</fullName>
    </submittedName>
</protein>
<dbReference type="Proteomes" id="UP000007305">
    <property type="component" value="Chromosome 5"/>
</dbReference>
<organism evidence="2 3">
    <name type="scientific">Zea mays</name>
    <name type="common">Maize</name>
    <dbReference type="NCBI Taxonomy" id="4577"/>
    <lineage>
        <taxon>Eukaryota</taxon>
        <taxon>Viridiplantae</taxon>
        <taxon>Streptophyta</taxon>
        <taxon>Embryophyta</taxon>
        <taxon>Tracheophyta</taxon>
        <taxon>Spermatophyta</taxon>
        <taxon>Magnoliopsida</taxon>
        <taxon>Liliopsida</taxon>
        <taxon>Poales</taxon>
        <taxon>Poaceae</taxon>
        <taxon>PACMAD clade</taxon>
        <taxon>Panicoideae</taxon>
        <taxon>Andropogonodae</taxon>
        <taxon>Andropogoneae</taxon>
        <taxon>Tripsacinae</taxon>
        <taxon>Zea</taxon>
    </lineage>
</organism>
<dbReference type="InParanoid" id="A0A804U5Z5"/>
<evidence type="ECO:0000256" key="1">
    <source>
        <dbReference type="SAM" id="MobiDB-lite"/>
    </source>
</evidence>
<evidence type="ECO:0000313" key="2">
    <source>
        <dbReference type="EnsemblPlants" id="Zm00001eb213840_P001"/>
    </source>
</evidence>
<feature type="compositionally biased region" description="Basic and acidic residues" evidence="1">
    <location>
        <begin position="132"/>
        <end position="149"/>
    </location>
</feature>
<sequence length="222" mass="25662">MATDRPHSPFPHLQPPACLHDSLDLLPYEVKPDQQERHALEQEEVEVDTLLRQQAAGGRGQEQHRQRELLLVYPVVLLLLLLLRRRGGGGQRDEVAGDLGRAGARARLLGHYPLQVRDDEGEGPRRRQHVQQGHEGRDVAHHPVRELRLRHEHRRREDDAEEREGVQGQYELPEQEEEEDQVAFLPERHLQPSQIKANRKLLLQVCKVSYVHNNGKKYNRGS</sequence>
<feature type="compositionally biased region" description="Basic and acidic residues" evidence="1">
    <location>
        <begin position="116"/>
        <end position="125"/>
    </location>
</feature>
<dbReference type="Gramene" id="Zm00001eb213840_T001">
    <property type="protein sequence ID" value="Zm00001eb213840_P001"/>
    <property type="gene ID" value="Zm00001eb213840"/>
</dbReference>
<reference evidence="2" key="2">
    <citation type="submission" date="2019-07" db="EMBL/GenBank/DDBJ databases">
        <authorList>
            <person name="Seetharam A."/>
            <person name="Woodhouse M."/>
            <person name="Cannon E."/>
        </authorList>
    </citation>
    <scope>NUCLEOTIDE SEQUENCE [LARGE SCALE GENOMIC DNA]</scope>
    <source>
        <strain evidence="2">cv. B73</strain>
    </source>
</reference>
<reference evidence="3" key="1">
    <citation type="journal article" date="2009" name="Science">
        <title>The B73 maize genome: complexity, diversity, and dynamics.</title>
        <authorList>
            <person name="Schnable P.S."/>
            <person name="Ware D."/>
            <person name="Fulton R.S."/>
            <person name="Stein J.C."/>
            <person name="Wei F."/>
            <person name="Pasternak S."/>
            <person name="Liang C."/>
            <person name="Zhang J."/>
            <person name="Fulton L."/>
            <person name="Graves T.A."/>
            <person name="Minx P."/>
            <person name="Reily A.D."/>
            <person name="Courtney L."/>
            <person name="Kruchowski S.S."/>
            <person name="Tomlinson C."/>
            <person name="Strong C."/>
            <person name="Delehaunty K."/>
            <person name="Fronick C."/>
            <person name="Courtney B."/>
            <person name="Rock S.M."/>
            <person name="Belter E."/>
            <person name="Du F."/>
            <person name="Kim K."/>
            <person name="Abbott R.M."/>
            <person name="Cotton M."/>
            <person name="Levy A."/>
            <person name="Marchetto P."/>
            <person name="Ochoa K."/>
            <person name="Jackson S.M."/>
            <person name="Gillam B."/>
            <person name="Chen W."/>
            <person name="Yan L."/>
            <person name="Higginbotham J."/>
            <person name="Cardenas M."/>
            <person name="Waligorski J."/>
            <person name="Applebaum E."/>
            <person name="Phelps L."/>
            <person name="Falcone J."/>
            <person name="Kanchi K."/>
            <person name="Thane T."/>
            <person name="Scimone A."/>
            <person name="Thane N."/>
            <person name="Henke J."/>
            <person name="Wang T."/>
            <person name="Ruppert J."/>
            <person name="Shah N."/>
            <person name="Rotter K."/>
            <person name="Hodges J."/>
            <person name="Ingenthron E."/>
            <person name="Cordes M."/>
            <person name="Kohlberg S."/>
            <person name="Sgro J."/>
            <person name="Delgado B."/>
            <person name="Mead K."/>
            <person name="Chinwalla A."/>
            <person name="Leonard S."/>
            <person name="Crouse K."/>
            <person name="Collura K."/>
            <person name="Kudrna D."/>
            <person name="Currie J."/>
            <person name="He R."/>
            <person name="Angelova A."/>
            <person name="Rajasekar S."/>
            <person name="Mueller T."/>
            <person name="Lomeli R."/>
            <person name="Scara G."/>
            <person name="Ko A."/>
            <person name="Delaney K."/>
            <person name="Wissotski M."/>
            <person name="Lopez G."/>
            <person name="Campos D."/>
            <person name="Braidotti M."/>
            <person name="Ashley E."/>
            <person name="Golser W."/>
            <person name="Kim H."/>
            <person name="Lee S."/>
            <person name="Lin J."/>
            <person name="Dujmic Z."/>
            <person name="Kim W."/>
            <person name="Talag J."/>
            <person name="Zuccolo A."/>
            <person name="Fan C."/>
            <person name="Sebastian A."/>
            <person name="Kramer M."/>
            <person name="Spiegel L."/>
            <person name="Nascimento L."/>
            <person name="Zutavern T."/>
            <person name="Miller B."/>
            <person name="Ambroise C."/>
            <person name="Muller S."/>
            <person name="Spooner W."/>
            <person name="Narechania A."/>
            <person name="Ren L."/>
            <person name="Wei S."/>
            <person name="Kumari S."/>
            <person name="Faga B."/>
            <person name="Levy M.J."/>
            <person name="McMahan L."/>
            <person name="Van Buren P."/>
            <person name="Vaughn M.W."/>
            <person name="Ying K."/>
            <person name="Yeh C.-T."/>
            <person name="Emrich S.J."/>
            <person name="Jia Y."/>
            <person name="Kalyanaraman A."/>
            <person name="Hsia A.-P."/>
            <person name="Barbazuk W.B."/>
            <person name="Baucom R.S."/>
            <person name="Brutnell T.P."/>
            <person name="Carpita N.C."/>
            <person name="Chaparro C."/>
            <person name="Chia J.-M."/>
            <person name="Deragon J.-M."/>
            <person name="Estill J.C."/>
            <person name="Fu Y."/>
            <person name="Jeddeloh J.A."/>
            <person name="Han Y."/>
            <person name="Lee H."/>
            <person name="Li P."/>
            <person name="Lisch D.R."/>
            <person name="Liu S."/>
            <person name="Liu Z."/>
            <person name="Nagel D.H."/>
            <person name="McCann M.C."/>
            <person name="SanMiguel P."/>
            <person name="Myers A.M."/>
            <person name="Nettleton D."/>
            <person name="Nguyen J."/>
            <person name="Penning B.W."/>
            <person name="Ponnala L."/>
            <person name="Schneider K.L."/>
            <person name="Schwartz D.C."/>
            <person name="Sharma A."/>
            <person name="Soderlund C."/>
            <person name="Springer N.M."/>
            <person name="Sun Q."/>
            <person name="Wang H."/>
            <person name="Waterman M."/>
            <person name="Westerman R."/>
            <person name="Wolfgruber T.K."/>
            <person name="Yang L."/>
            <person name="Yu Y."/>
            <person name="Zhang L."/>
            <person name="Zhou S."/>
            <person name="Zhu Q."/>
            <person name="Bennetzen J.L."/>
            <person name="Dawe R.K."/>
            <person name="Jiang J."/>
            <person name="Jiang N."/>
            <person name="Presting G.G."/>
            <person name="Wessler S.R."/>
            <person name="Aluru S."/>
            <person name="Martienssen R.A."/>
            <person name="Clifton S.W."/>
            <person name="McCombie W.R."/>
            <person name="Wing R.A."/>
            <person name="Wilson R.K."/>
        </authorList>
    </citation>
    <scope>NUCLEOTIDE SEQUENCE [LARGE SCALE GENOMIC DNA]</scope>
    <source>
        <strain evidence="3">cv. B73</strain>
    </source>
</reference>
<dbReference type="AlphaFoldDB" id="A0A804U5Z5"/>